<evidence type="ECO:0000313" key="3">
    <source>
        <dbReference type="Proteomes" id="UP000289862"/>
    </source>
</evidence>
<dbReference type="RefSeq" id="WP_119571777.1">
    <property type="nucleotide sequence ID" value="NZ_QXGN01000001.1"/>
</dbReference>
<feature type="transmembrane region" description="Helical" evidence="1">
    <location>
        <begin position="42"/>
        <end position="70"/>
    </location>
</feature>
<accession>A0A449B0P3</accession>
<keyword evidence="1" id="KW-0812">Transmembrane</keyword>
<name>A0A449B0P3_9BACT</name>
<feature type="transmembrane region" description="Helical" evidence="1">
    <location>
        <begin position="12"/>
        <end position="36"/>
    </location>
</feature>
<geneLocation type="plasmid" evidence="2 3">
    <name>2</name>
</geneLocation>
<organism evidence="2 3">
    <name type="scientific">Mycoplasmopsis gallopavonis</name>
    <dbReference type="NCBI Taxonomy" id="76629"/>
    <lineage>
        <taxon>Bacteria</taxon>
        <taxon>Bacillati</taxon>
        <taxon>Mycoplasmatota</taxon>
        <taxon>Mycoplasmoidales</taxon>
        <taxon>Metamycoplasmataceae</taxon>
        <taxon>Mycoplasmopsis</taxon>
    </lineage>
</organism>
<protein>
    <submittedName>
        <fullName evidence="2">Uncharacterized protein</fullName>
    </submittedName>
</protein>
<gene>
    <name evidence="2" type="ORF">NCTC10186_00805</name>
</gene>
<sequence length="79" mass="9060">MKNLFKNHKIQFILATCFIIGLCLGLILGIVLYKNVSAQFAWYGWIVCPIGLGLFITLLVYGFFNLFGIWKRIDKKSKS</sequence>
<keyword evidence="1" id="KW-0472">Membrane</keyword>
<dbReference type="EMBL" id="LR215032">
    <property type="protein sequence ID" value="VEU73297.1"/>
    <property type="molecule type" value="Genomic_DNA"/>
</dbReference>
<keyword evidence="2" id="KW-0614">Plasmid</keyword>
<evidence type="ECO:0000313" key="2">
    <source>
        <dbReference type="EMBL" id="VEU73297.1"/>
    </source>
</evidence>
<dbReference type="Proteomes" id="UP000289862">
    <property type="component" value="Plasmid 2"/>
</dbReference>
<proteinExistence type="predicted"/>
<reference evidence="2 3" key="1">
    <citation type="submission" date="2019-01" db="EMBL/GenBank/DDBJ databases">
        <authorList>
            <consortium name="Pathogen Informatics"/>
        </authorList>
    </citation>
    <scope>NUCLEOTIDE SEQUENCE [LARGE SCALE GENOMIC DNA]</scope>
    <source>
        <strain evidence="2 3">NCTC10186</strain>
        <plasmid evidence="3">2</plasmid>
    </source>
</reference>
<evidence type="ECO:0000256" key="1">
    <source>
        <dbReference type="SAM" id="Phobius"/>
    </source>
</evidence>
<dbReference type="KEGG" id="mgal:NCTC10186_00805"/>
<keyword evidence="1" id="KW-1133">Transmembrane helix</keyword>
<keyword evidence="3" id="KW-1185">Reference proteome</keyword>
<dbReference type="AlphaFoldDB" id="A0A449B0P3"/>